<sequence length="70" mass="8007">MKIKIPRLFKKKEPKNPGGDSKAKNMAKKVFGFEKPDKDKLIKSPELDNEAVIIAITTLQTDLNWVKRIL</sequence>
<feature type="region of interest" description="Disordered" evidence="1">
    <location>
        <begin position="1"/>
        <end position="24"/>
    </location>
</feature>
<proteinExistence type="predicted"/>
<feature type="non-terminal residue" evidence="2">
    <location>
        <position position="70"/>
    </location>
</feature>
<evidence type="ECO:0000256" key="1">
    <source>
        <dbReference type="SAM" id="MobiDB-lite"/>
    </source>
</evidence>
<comment type="caution">
    <text evidence="2">The sequence shown here is derived from an EMBL/GenBank/DDBJ whole genome shotgun (WGS) entry which is preliminary data.</text>
</comment>
<organism evidence="2">
    <name type="scientific">marine sediment metagenome</name>
    <dbReference type="NCBI Taxonomy" id="412755"/>
    <lineage>
        <taxon>unclassified sequences</taxon>
        <taxon>metagenomes</taxon>
        <taxon>ecological metagenomes</taxon>
    </lineage>
</organism>
<protein>
    <submittedName>
        <fullName evidence="2">Uncharacterized protein</fullName>
    </submittedName>
</protein>
<evidence type="ECO:0000313" key="2">
    <source>
        <dbReference type="EMBL" id="GAI78096.1"/>
    </source>
</evidence>
<gene>
    <name evidence="2" type="ORF">S12H4_22717</name>
</gene>
<reference evidence="2" key="1">
    <citation type="journal article" date="2014" name="Front. Microbiol.">
        <title>High frequency of phylogenetically diverse reductive dehalogenase-homologous genes in deep subseafloor sedimentary metagenomes.</title>
        <authorList>
            <person name="Kawai M."/>
            <person name="Futagami T."/>
            <person name="Toyoda A."/>
            <person name="Takaki Y."/>
            <person name="Nishi S."/>
            <person name="Hori S."/>
            <person name="Arai W."/>
            <person name="Tsubouchi T."/>
            <person name="Morono Y."/>
            <person name="Uchiyama I."/>
            <person name="Ito T."/>
            <person name="Fujiyama A."/>
            <person name="Inagaki F."/>
            <person name="Takami H."/>
        </authorList>
    </citation>
    <scope>NUCLEOTIDE SEQUENCE</scope>
    <source>
        <strain evidence="2">Expedition CK06-06</strain>
    </source>
</reference>
<feature type="compositionally biased region" description="Basic residues" evidence="1">
    <location>
        <begin position="1"/>
        <end position="13"/>
    </location>
</feature>
<accession>X1SG35</accession>
<dbReference type="EMBL" id="BARW01011902">
    <property type="protein sequence ID" value="GAI78096.1"/>
    <property type="molecule type" value="Genomic_DNA"/>
</dbReference>
<dbReference type="AlphaFoldDB" id="X1SG35"/>
<name>X1SG35_9ZZZZ</name>